<name>A3LTZ8_PICST</name>
<dbReference type="KEGG" id="pic:PICST_31592"/>
<proteinExistence type="inferred from homology"/>
<evidence type="ECO:0000259" key="6">
    <source>
        <dbReference type="Pfam" id="PF02544"/>
    </source>
</evidence>
<feature type="transmembrane region" description="Helical" evidence="5">
    <location>
        <begin position="15"/>
        <end position="35"/>
    </location>
</feature>
<dbReference type="OrthoDB" id="541710at2759"/>
<comment type="subcellular location">
    <subcellularLocation>
        <location evidence="1">Endomembrane system</location>
        <topology evidence="1">Multi-pass membrane protein</topology>
    </subcellularLocation>
    <subcellularLocation>
        <location evidence="5">Endoplasmic reticulum membrane</location>
    </subcellularLocation>
</comment>
<feature type="domain" description="3-oxo-5-alpha-steroid 4-dehydrogenase C-terminal" evidence="6">
    <location>
        <begin position="194"/>
        <end position="304"/>
    </location>
</feature>
<dbReference type="OMA" id="RFYETNF"/>
<evidence type="ECO:0000256" key="3">
    <source>
        <dbReference type="ARBA" id="ARBA00022989"/>
    </source>
</evidence>
<dbReference type="GO" id="GO:0003865">
    <property type="term" value="F:3-oxo-5-alpha-steroid 4-dehydrogenase activity"/>
    <property type="evidence" value="ECO:0007669"/>
    <property type="project" value="TreeGrafter"/>
</dbReference>
<evidence type="ECO:0000256" key="1">
    <source>
        <dbReference type="ARBA" id="ARBA00004127"/>
    </source>
</evidence>
<evidence type="ECO:0000256" key="5">
    <source>
        <dbReference type="RuleBase" id="RU367081"/>
    </source>
</evidence>
<reference evidence="7 8" key="1">
    <citation type="journal article" date="2007" name="Nat. Biotechnol.">
        <title>Genome sequence of the lignocellulose-bioconverting and xylose-fermenting yeast Pichia stipitis.</title>
        <authorList>
            <person name="Jeffries T.W."/>
            <person name="Grigoriev I.V."/>
            <person name="Grimwood J."/>
            <person name="Laplaza J.M."/>
            <person name="Aerts A."/>
            <person name="Salamov A."/>
            <person name="Schmutz J."/>
            <person name="Lindquist E."/>
            <person name="Dehal P."/>
            <person name="Shapiro H."/>
            <person name="Jin Y.S."/>
            <person name="Passoth V."/>
            <person name="Richardson P.M."/>
        </authorList>
    </citation>
    <scope>NUCLEOTIDE SEQUENCE [LARGE SCALE GENOMIC DNA]</scope>
    <source>
        <strain evidence="8">ATCC 58785 / CBS 6054 / NBRC 10063 / NRRL Y-11545</strain>
    </source>
</reference>
<dbReference type="EMBL" id="CP000498">
    <property type="protein sequence ID" value="ABN66154.2"/>
    <property type="molecule type" value="Genomic_DNA"/>
</dbReference>
<evidence type="ECO:0000256" key="4">
    <source>
        <dbReference type="ARBA" id="ARBA00023136"/>
    </source>
</evidence>
<dbReference type="EC" id="1.3.1.94" evidence="5"/>
<keyword evidence="3 5" id="KW-1133">Transmembrane helix</keyword>
<keyword evidence="5" id="KW-0256">Endoplasmic reticulum</keyword>
<dbReference type="GO" id="GO:0160198">
    <property type="term" value="F:polyprenal reductase activity"/>
    <property type="evidence" value="ECO:0007669"/>
    <property type="project" value="UniProtKB-EC"/>
</dbReference>
<evidence type="ECO:0000256" key="2">
    <source>
        <dbReference type="ARBA" id="ARBA00022692"/>
    </source>
</evidence>
<dbReference type="InterPro" id="IPR039698">
    <property type="entry name" value="Dfg10/SRD5A3"/>
</dbReference>
<keyword evidence="8" id="KW-1185">Reference proteome</keyword>
<keyword evidence="5" id="KW-0521">NADP</keyword>
<keyword evidence="4 5" id="KW-0472">Membrane</keyword>
<dbReference type="PANTHER" id="PTHR14624:SF0">
    <property type="entry name" value="POLYPRENOL REDUCTASE"/>
    <property type="match status" value="1"/>
</dbReference>
<dbReference type="PANTHER" id="PTHR14624">
    <property type="entry name" value="DFG10 PROTEIN"/>
    <property type="match status" value="1"/>
</dbReference>
<gene>
    <name evidence="7" type="primary">DFG10</name>
    <name evidence="7" type="ORF">PICST_31592</name>
</gene>
<comment type="function">
    <text evidence="5">Plays a key role in early steps of protein N-linked glycosylation by being involved in the conversion of polyprenol into dolichol. Acts as a polyprenal reductase that mediates the reduction of polyprenal into dolichal in a NADP-dependent mechanism. Dolichols are required for the synthesis of dolichol-linked monosaccharides and the oligosaccharide precursor used for N-glycosylation.</text>
</comment>
<dbReference type="GO" id="GO:0102389">
    <property type="term" value="F:polyprenol reductase activity"/>
    <property type="evidence" value="ECO:0007669"/>
    <property type="project" value="UniProtKB-UniRule"/>
</dbReference>
<comment type="similarity">
    <text evidence="5">Belongs to the steroid 5-alpha reductase family. Polyprenal reductase subfamily.</text>
</comment>
<dbReference type="RefSeq" id="XP_001384183.2">
    <property type="nucleotide sequence ID" value="XM_001384146.1"/>
</dbReference>
<dbReference type="AlphaFoldDB" id="A3LTZ8"/>
<accession>A3LTZ8</accession>
<evidence type="ECO:0000313" key="7">
    <source>
        <dbReference type="EMBL" id="ABN66154.2"/>
    </source>
</evidence>
<dbReference type="PROSITE" id="PS50244">
    <property type="entry name" value="S5A_REDUCTASE"/>
    <property type="match status" value="1"/>
</dbReference>
<dbReference type="GO" id="GO:0005789">
    <property type="term" value="C:endoplasmic reticulum membrane"/>
    <property type="evidence" value="ECO:0007669"/>
    <property type="project" value="UniProtKB-SubCell"/>
</dbReference>
<protein>
    <recommendedName>
        <fullName evidence="5">Polyprenal reductase</fullName>
        <ecNumber evidence="5">1.3.1.94</ecNumber>
    </recommendedName>
</protein>
<feature type="transmembrane region" description="Helical" evidence="5">
    <location>
        <begin position="188"/>
        <end position="208"/>
    </location>
</feature>
<comment type="caution">
    <text evidence="5">Lacks conserved residue(s) required for the propagation of feature annotation.</text>
</comment>
<feature type="transmembrane region" description="Helical" evidence="5">
    <location>
        <begin position="156"/>
        <end position="176"/>
    </location>
</feature>
<sequence>MSSSNWQRWGQLPDVSLYHIVLGGYVFMTANVLLVKFIKPLNSLLLYGKNRAQTTGDSSENAQNSKSILSKLIDDIFNLTVPKAWFSHYYVSFFVYCTLIQIVDIYKAAPVTELASNDVLYKSNKLIHIMLWIQSTRRTLECFTFTKFAANSKINFSHYIVGMAFYALVSLNSYVSLKELHPIAFSEVWKLITTADVALFAIFLAASFDQFRNHYHLATLVKYTIPYKFKLVASPHYTDEIIIYSVVAAISCKESLSSFASINYLSCLIFTVVNLSVTSVDTYKYYQQKFGDKFKLQWAILPGIL</sequence>
<comment type="pathway">
    <text evidence="5">Protein modification; protein glycosylation.</text>
</comment>
<dbReference type="HOGENOM" id="CLU_044409_0_0_1"/>
<organism evidence="7 8">
    <name type="scientific">Scheffersomyces stipitis (strain ATCC 58785 / CBS 6054 / NBRC 10063 / NRRL Y-11545)</name>
    <name type="common">Yeast</name>
    <name type="synonym">Pichia stipitis</name>
    <dbReference type="NCBI Taxonomy" id="322104"/>
    <lineage>
        <taxon>Eukaryota</taxon>
        <taxon>Fungi</taxon>
        <taxon>Dikarya</taxon>
        <taxon>Ascomycota</taxon>
        <taxon>Saccharomycotina</taxon>
        <taxon>Pichiomycetes</taxon>
        <taxon>Debaryomycetaceae</taxon>
        <taxon>Scheffersomyces</taxon>
    </lineage>
</organism>
<dbReference type="InterPro" id="IPR001104">
    <property type="entry name" value="3-oxo-5_a-steroid_4-DH_C"/>
</dbReference>
<keyword evidence="2 5" id="KW-0812">Transmembrane</keyword>
<dbReference type="eggNOG" id="KOG1640">
    <property type="taxonomic scope" value="Eukaryota"/>
</dbReference>
<dbReference type="UniPathway" id="UPA00378"/>
<dbReference type="GO" id="GO:0016095">
    <property type="term" value="P:polyprenol catabolic process"/>
    <property type="evidence" value="ECO:0007669"/>
    <property type="project" value="UniProtKB-UniRule"/>
</dbReference>
<dbReference type="InParanoid" id="A3LTZ8"/>
<dbReference type="STRING" id="322104.A3LTZ8"/>
<dbReference type="Pfam" id="PF02544">
    <property type="entry name" value="Steroid_dh"/>
    <property type="match status" value="1"/>
</dbReference>
<dbReference type="Proteomes" id="UP000002258">
    <property type="component" value="Chromosome 4"/>
</dbReference>
<dbReference type="GO" id="GO:0006488">
    <property type="term" value="P:dolichol-linked oligosaccharide biosynthetic process"/>
    <property type="evidence" value="ECO:0007669"/>
    <property type="project" value="UniProtKB-UniRule"/>
</dbReference>
<dbReference type="GeneID" id="4838433"/>
<evidence type="ECO:0000313" key="8">
    <source>
        <dbReference type="Proteomes" id="UP000002258"/>
    </source>
</evidence>
<comment type="catalytic activity">
    <reaction evidence="5">
        <text>a di-trans,poly-cis-dolichal + NADP(+) = a di-trans,poly-cis-polyprenal + NADPH + H(+)</text>
        <dbReference type="Rhea" id="RHEA:80727"/>
        <dbReference type="Rhea" id="RHEA-COMP:19536"/>
        <dbReference type="Rhea" id="RHEA-COMP:19537"/>
        <dbReference type="ChEBI" id="CHEBI:15378"/>
        <dbReference type="ChEBI" id="CHEBI:57783"/>
        <dbReference type="ChEBI" id="CHEBI:58349"/>
        <dbReference type="ChEBI" id="CHEBI:231623"/>
        <dbReference type="ChEBI" id="CHEBI:231637"/>
        <dbReference type="EC" id="1.3.1.94"/>
    </reaction>
    <physiologicalReaction direction="right-to-left" evidence="5">
        <dbReference type="Rhea" id="RHEA:80729"/>
    </physiologicalReaction>
</comment>
<dbReference type="FunCoup" id="A3LTZ8">
    <property type="interactions" value="368"/>
</dbReference>
<keyword evidence="5 7" id="KW-0560">Oxidoreductase</keyword>